<dbReference type="KEGG" id="coh:EAV92_24265"/>
<organism evidence="1 2">
    <name type="scientific">Cohnella candidum</name>
    <dbReference type="NCBI Taxonomy" id="2674991"/>
    <lineage>
        <taxon>Bacteria</taxon>
        <taxon>Bacillati</taxon>
        <taxon>Bacillota</taxon>
        <taxon>Bacilli</taxon>
        <taxon>Bacillales</taxon>
        <taxon>Paenibacillaceae</taxon>
        <taxon>Cohnella</taxon>
    </lineage>
</organism>
<dbReference type="InterPro" id="IPR025591">
    <property type="entry name" value="RloB"/>
</dbReference>
<evidence type="ECO:0000313" key="2">
    <source>
        <dbReference type="Proteomes" id="UP000269097"/>
    </source>
</evidence>
<dbReference type="AlphaFoldDB" id="A0A3G3K4G7"/>
<sequence length="219" mass="25924">MPPIKKSNKQYFFTVEGETEKWYLDWLQEAINAELAAKHTVSIRSKVEKNPLKFAKGIPIIDKVEITHWFDYESHDHIEGFLKVLDLLKLANSLTGKQIKYHLGYSNLTFELWMVLHKEDCNAHVEHRSHYLRNINSAYDERFTELGTYKHESNFKRVLRKLTLNEVRDAIRRANRIMQRHEENGVRPLEYRGFEYIRENPSLTVHESVAKILQDCGLL</sequence>
<accession>A0A3G3K4G7</accession>
<keyword evidence="2" id="KW-1185">Reference proteome</keyword>
<dbReference type="Proteomes" id="UP000269097">
    <property type="component" value="Chromosome"/>
</dbReference>
<dbReference type="RefSeq" id="WP_123043464.1">
    <property type="nucleotide sequence ID" value="NZ_CP033433.1"/>
</dbReference>
<reference evidence="1 2" key="1">
    <citation type="submission" date="2018-10" db="EMBL/GenBank/DDBJ databases">
        <title>Genome Sequence of Cohnella sp.</title>
        <authorList>
            <person name="Srinivasan S."/>
            <person name="Kim M.K."/>
        </authorList>
    </citation>
    <scope>NUCLEOTIDE SEQUENCE [LARGE SCALE GENOMIC DNA]</scope>
    <source>
        <strain evidence="1 2">18JY8-7</strain>
    </source>
</reference>
<proteinExistence type="predicted"/>
<gene>
    <name evidence="1" type="ORF">EAV92_24265</name>
</gene>
<dbReference type="Pfam" id="PF13707">
    <property type="entry name" value="RloB"/>
    <property type="match status" value="1"/>
</dbReference>
<dbReference type="EMBL" id="CP033433">
    <property type="protein sequence ID" value="AYQ75383.1"/>
    <property type="molecule type" value="Genomic_DNA"/>
</dbReference>
<name>A0A3G3K4G7_9BACL</name>
<protein>
    <submittedName>
        <fullName evidence="1">RloB domain-containing protein</fullName>
    </submittedName>
</protein>
<evidence type="ECO:0000313" key="1">
    <source>
        <dbReference type="EMBL" id="AYQ75383.1"/>
    </source>
</evidence>